<dbReference type="SUPFAM" id="SSF161098">
    <property type="entry name" value="MetI-like"/>
    <property type="match status" value="1"/>
</dbReference>
<comment type="caution">
    <text evidence="10">The sequence shown here is derived from an EMBL/GenBank/DDBJ whole genome shotgun (WGS) entry which is preliminary data.</text>
</comment>
<dbReference type="KEGG" id="bgj:AWC36_06230"/>
<comment type="similarity">
    <text evidence="8">Belongs to the binding-protein-dependent transport system permease family.</text>
</comment>
<evidence type="ECO:0000256" key="7">
    <source>
        <dbReference type="ARBA" id="ARBA00023136"/>
    </source>
</evidence>
<accession>A0AAE8EM86</accession>
<evidence type="ECO:0000256" key="4">
    <source>
        <dbReference type="ARBA" id="ARBA00022519"/>
    </source>
</evidence>
<dbReference type="Proteomes" id="UP000285972">
    <property type="component" value="Unassembled WGS sequence"/>
</dbReference>
<dbReference type="Gene3D" id="1.10.3720.10">
    <property type="entry name" value="MetI-like"/>
    <property type="match status" value="1"/>
</dbReference>
<dbReference type="InterPro" id="IPR045621">
    <property type="entry name" value="BPD_transp_1_N"/>
</dbReference>
<evidence type="ECO:0000313" key="10">
    <source>
        <dbReference type="EMBL" id="RLM20846.1"/>
    </source>
</evidence>
<feature type="transmembrane region" description="Helical" evidence="8">
    <location>
        <begin position="289"/>
        <end position="313"/>
    </location>
</feature>
<feature type="transmembrane region" description="Helical" evidence="8">
    <location>
        <begin position="12"/>
        <end position="30"/>
    </location>
</feature>
<evidence type="ECO:0000259" key="9">
    <source>
        <dbReference type="PROSITE" id="PS50928"/>
    </source>
</evidence>
<keyword evidence="7 8" id="KW-0472">Membrane</keyword>
<name>A0AAE8EM86_9GAMM</name>
<reference evidence="10 11" key="1">
    <citation type="submission" date="2016-09" db="EMBL/GenBank/DDBJ databases">
        <authorList>
            <person name="Doonan J."/>
            <person name="Pachebat J.A."/>
            <person name="Golyshin P.N."/>
            <person name="Denman S."/>
            <person name="Mcdonald J.E."/>
        </authorList>
    </citation>
    <scope>NUCLEOTIDE SEQUENCE [LARGE SCALE GENOMIC DNA]</scope>
    <source>
        <strain evidence="10 11">FRB141</strain>
    </source>
</reference>
<keyword evidence="5 8" id="KW-0812">Transmembrane</keyword>
<evidence type="ECO:0000256" key="8">
    <source>
        <dbReference type="RuleBase" id="RU363032"/>
    </source>
</evidence>
<keyword evidence="2 8" id="KW-0813">Transport</keyword>
<keyword evidence="4" id="KW-0997">Cell inner membrane</keyword>
<comment type="subcellular location">
    <subcellularLocation>
        <location evidence="1">Cell inner membrane</location>
        <topology evidence="1">Multi-pass membrane protein</topology>
    </subcellularLocation>
    <subcellularLocation>
        <location evidence="8">Cell membrane</location>
        <topology evidence="8">Multi-pass membrane protein</topology>
    </subcellularLocation>
</comment>
<proteinExistence type="inferred from homology"/>
<evidence type="ECO:0000256" key="5">
    <source>
        <dbReference type="ARBA" id="ARBA00022692"/>
    </source>
</evidence>
<sequence length="321" mass="35184">MARMIFRRLLQGVPLLLGVIIINFILMKLVPGDLLDVMTAEQQVTDPVMIERLRSLYGLDQPAWLQLLKYIGAVARLDLGFSYRQNMPVLEVILAHLPATLILMLASISVALLVGISAGVLAAVRVNSLWDSLISALSVLCFAAPSFWLGIMMIILFAVKLGWFPVGGMEEIGADETLWGRCLDILHHLVLPALTLGLFYAATYARVMRASMLEVAQLDFVRAARGRGLGRLRVVIGHVMRNALLPVVTLFGLQLGTVLGGSIVVESVFSWPGIGQVLFDSVMSRNYPVVLGILVLSSLVVIVINILVDAVYFRLDPRIRS</sequence>
<dbReference type="Pfam" id="PF00528">
    <property type="entry name" value="BPD_transp_1"/>
    <property type="match status" value="1"/>
</dbReference>
<dbReference type="GO" id="GO:0005886">
    <property type="term" value="C:plasma membrane"/>
    <property type="evidence" value="ECO:0007669"/>
    <property type="project" value="UniProtKB-SubCell"/>
</dbReference>
<dbReference type="GO" id="GO:0055085">
    <property type="term" value="P:transmembrane transport"/>
    <property type="evidence" value="ECO:0007669"/>
    <property type="project" value="InterPro"/>
</dbReference>
<dbReference type="PANTHER" id="PTHR43163">
    <property type="entry name" value="DIPEPTIDE TRANSPORT SYSTEM PERMEASE PROTEIN DPPB-RELATED"/>
    <property type="match status" value="1"/>
</dbReference>
<dbReference type="InterPro" id="IPR000515">
    <property type="entry name" value="MetI-like"/>
</dbReference>
<dbReference type="RefSeq" id="WP_095833936.1">
    <property type="nucleotide sequence ID" value="NZ_CP014137.1"/>
</dbReference>
<dbReference type="PROSITE" id="PS50928">
    <property type="entry name" value="ABC_TM1"/>
    <property type="match status" value="1"/>
</dbReference>
<gene>
    <name evidence="10" type="ORF">BIY26_15230</name>
</gene>
<keyword evidence="3" id="KW-1003">Cell membrane</keyword>
<organism evidence="10 11">
    <name type="scientific">Brenneria goodwinii</name>
    <dbReference type="NCBI Taxonomy" id="1109412"/>
    <lineage>
        <taxon>Bacteria</taxon>
        <taxon>Pseudomonadati</taxon>
        <taxon>Pseudomonadota</taxon>
        <taxon>Gammaproteobacteria</taxon>
        <taxon>Enterobacterales</taxon>
        <taxon>Pectobacteriaceae</taxon>
        <taxon>Brenneria</taxon>
    </lineage>
</organism>
<protein>
    <submittedName>
        <fullName evidence="10">ABC transporter permease</fullName>
    </submittedName>
</protein>
<dbReference type="PANTHER" id="PTHR43163:SF9">
    <property type="entry name" value="ABC TRANSPORTER PERMEASE PROTEIN"/>
    <property type="match status" value="1"/>
</dbReference>
<evidence type="ECO:0000256" key="3">
    <source>
        <dbReference type="ARBA" id="ARBA00022475"/>
    </source>
</evidence>
<evidence type="ECO:0000256" key="1">
    <source>
        <dbReference type="ARBA" id="ARBA00004429"/>
    </source>
</evidence>
<dbReference type="InterPro" id="IPR035906">
    <property type="entry name" value="MetI-like_sf"/>
</dbReference>
<feature type="transmembrane region" description="Helical" evidence="8">
    <location>
        <begin position="243"/>
        <end position="269"/>
    </location>
</feature>
<feature type="transmembrane region" description="Helical" evidence="8">
    <location>
        <begin position="185"/>
        <end position="205"/>
    </location>
</feature>
<dbReference type="AlphaFoldDB" id="A0AAE8EM86"/>
<evidence type="ECO:0000256" key="2">
    <source>
        <dbReference type="ARBA" id="ARBA00022448"/>
    </source>
</evidence>
<dbReference type="Pfam" id="PF19300">
    <property type="entry name" value="BPD_transp_1_N"/>
    <property type="match status" value="1"/>
</dbReference>
<dbReference type="CDD" id="cd06261">
    <property type="entry name" value="TM_PBP2"/>
    <property type="match status" value="1"/>
</dbReference>
<keyword evidence="6 8" id="KW-1133">Transmembrane helix</keyword>
<evidence type="ECO:0000313" key="11">
    <source>
        <dbReference type="Proteomes" id="UP000285972"/>
    </source>
</evidence>
<feature type="domain" description="ABC transmembrane type-1" evidence="9">
    <location>
        <begin position="97"/>
        <end position="312"/>
    </location>
</feature>
<feature type="transmembrane region" description="Helical" evidence="8">
    <location>
        <begin position="101"/>
        <end position="124"/>
    </location>
</feature>
<evidence type="ECO:0000256" key="6">
    <source>
        <dbReference type="ARBA" id="ARBA00022989"/>
    </source>
</evidence>
<dbReference type="GeneID" id="70906378"/>
<feature type="transmembrane region" description="Helical" evidence="8">
    <location>
        <begin position="136"/>
        <end position="159"/>
    </location>
</feature>
<dbReference type="EMBL" id="MJLX01000044">
    <property type="protein sequence ID" value="RLM20846.1"/>
    <property type="molecule type" value="Genomic_DNA"/>
</dbReference>